<keyword evidence="3" id="KW-0732">Signal</keyword>
<dbReference type="InterPro" id="IPR029070">
    <property type="entry name" value="Chitinase_insertion_sf"/>
</dbReference>
<dbReference type="PROSITE" id="PS51910">
    <property type="entry name" value="GH18_2"/>
    <property type="match status" value="1"/>
</dbReference>
<dbReference type="GO" id="GO:0012505">
    <property type="term" value="C:endomembrane system"/>
    <property type="evidence" value="ECO:0007669"/>
    <property type="project" value="TreeGrafter"/>
</dbReference>
<dbReference type="SMART" id="SM00636">
    <property type="entry name" value="Glyco_18"/>
    <property type="match status" value="1"/>
</dbReference>
<evidence type="ECO:0000256" key="2">
    <source>
        <dbReference type="ARBA" id="ARBA00040976"/>
    </source>
</evidence>
<dbReference type="AlphaFoldDB" id="A0A3M7SWS7"/>
<dbReference type="InterPro" id="IPR011583">
    <property type="entry name" value="Chitinase_II/V-like_cat"/>
</dbReference>
<evidence type="ECO:0000313" key="6">
    <source>
        <dbReference type="Proteomes" id="UP000276133"/>
    </source>
</evidence>
<keyword evidence="6" id="KW-1185">Reference proteome</keyword>
<dbReference type="Pfam" id="PF00704">
    <property type="entry name" value="Glyco_hydro_18"/>
    <property type="match status" value="1"/>
</dbReference>
<evidence type="ECO:0000313" key="5">
    <source>
        <dbReference type="EMBL" id="RNA40281.1"/>
    </source>
</evidence>
<dbReference type="Gene3D" id="3.10.50.10">
    <property type="match status" value="1"/>
</dbReference>
<dbReference type="SUPFAM" id="SSF51445">
    <property type="entry name" value="(Trans)glycosidases"/>
    <property type="match status" value="1"/>
</dbReference>
<dbReference type="PANTHER" id="PTHR46066">
    <property type="entry name" value="CHITINASE DOMAIN-CONTAINING PROTEIN 1 FAMILY MEMBER"/>
    <property type="match status" value="1"/>
</dbReference>
<sequence length="389" mass="45387">MNNIYFLLFAFLFFLVSSTSAPDDKKKAKKVKHAAVNVLERGLVENEIELDDIVKNHAIYCDKCKNKKNFENKVLGYVTPWNSRGYDIAKVFANKLDLVSPVWLQIQRVGRKNYQLTGTHDIDMKWINAVKKKSNQTSQLVPRILFERLKMEDLHALFNDEEEIDSLAKMLLKKSIDFQFNGYVLEVYMQLSGHGKNSINHLVRDLCKALHQQDKLLFLVIPPVMMEKEKLFDKKDFDLLKDDIDGFSLMTYDYYSHSGLIGPNAPIDWIRQNIDYFTDDLQYRKKILLGLNFYGMKFVTNSAGKPISQPEPIIGKDYIKFIKNNEMNLKWEENYKEHILVSIDKNQPTFLFYPTLSSIFNRIELARELGTGLSIWELGQGLDYFYDLL</sequence>
<keyword evidence="5" id="KW-0326">Glycosidase</keyword>
<comment type="caution">
    <text evidence="5">The sequence shown here is derived from an EMBL/GenBank/DDBJ whole genome shotgun (WGS) entry which is preliminary data.</text>
</comment>
<proteinExistence type="inferred from homology"/>
<comment type="similarity">
    <text evidence="1">Belongs to the glycosyl hydrolase 18 family.</text>
</comment>
<feature type="domain" description="GH18" evidence="4">
    <location>
        <begin position="72"/>
        <end position="389"/>
    </location>
</feature>
<dbReference type="PANTHER" id="PTHR46066:SF2">
    <property type="entry name" value="CHITINASE DOMAIN-CONTAINING PROTEIN 1"/>
    <property type="match status" value="1"/>
</dbReference>
<dbReference type="STRING" id="10195.A0A3M7SWS7"/>
<evidence type="ECO:0000256" key="3">
    <source>
        <dbReference type="SAM" id="SignalP"/>
    </source>
</evidence>
<protein>
    <recommendedName>
        <fullName evidence="2">Chitinase domain-containing protein 1</fullName>
    </recommendedName>
</protein>
<dbReference type="GO" id="GO:0016798">
    <property type="term" value="F:hydrolase activity, acting on glycosyl bonds"/>
    <property type="evidence" value="ECO:0007669"/>
    <property type="project" value="UniProtKB-KW"/>
</dbReference>
<gene>
    <name evidence="5" type="ORF">BpHYR1_017888</name>
</gene>
<feature type="chain" id="PRO_5018039922" description="Chitinase domain-containing protein 1" evidence="3">
    <location>
        <begin position="22"/>
        <end position="389"/>
    </location>
</feature>
<dbReference type="CDD" id="cd02876">
    <property type="entry name" value="GH18_SI-CLP"/>
    <property type="match status" value="1"/>
</dbReference>
<dbReference type="EMBL" id="REGN01000654">
    <property type="protein sequence ID" value="RNA40281.1"/>
    <property type="molecule type" value="Genomic_DNA"/>
</dbReference>
<keyword evidence="5" id="KW-0378">Hydrolase</keyword>
<evidence type="ECO:0000259" key="4">
    <source>
        <dbReference type="PROSITE" id="PS51910"/>
    </source>
</evidence>
<dbReference type="InterPro" id="IPR017853">
    <property type="entry name" value="GH"/>
</dbReference>
<dbReference type="GO" id="GO:0008061">
    <property type="term" value="F:chitin binding"/>
    <property type="evidence" value="ECO:0007669"/>
    <property type="project" value="InterPro"/>
</dbReference>
<accession>A0A3M7SWS7</accession>
<dbReference type="Proteomes" id="UP000276133">
    <property type="component" value="Unassembled WGS sequence"/>
</dbReference>
<organism evidence="5 6">
    <name type="scientific">Brachionus plicatilis</name>
    <name type="common">Marine rotifer</name>
    <name type="synonym">Brachionus muelleri</name>
    <dbReference type="NCBI Taxonomy" id="10195"/>
    <lineage>
        <taxon>Eukaryota</taxon>
        <taxon>Metazoa</taxon>
        <taxon>Spiralia</taxon>
        <taxon>Gnathifera</taxon>
        <taxon>Rotifera</taxon>
        <taxon>Eurotatoria</taxon>
        <taxon>Monogononta</taxon>
        <taxon>Pseudotrocha</taxon>
        <taxon>Ploima</taxon>
        <taxon>Brachionidae</taxon>
        <taxon>Brachionus</taxon>
    </lineage>
</organism>
<dbReference type="OrthoDB" id="10254444at2759"/>
<name>A0A3M7SWS7_BRAPC</name>
<reference evidence="5 6" key="1">
    <citation type="journal article" date="2018" name="Sci. Rep.">
        <title>Genomic signatures of local adaptation to the degree of environmental predictability in rotifers.</title>
        <authorList>
            <person name="Franch-Gras L."/>
            <person name="Hahn C."/>
            <person name="Garcia-Roger E.M."/>
            <person name="Carmona M.J."/>
            <person name="Serra M."/>
            <person name="Gomez A."/>
        </authorList>
    </citation>
    <scope>NUCLEOTIDE SEQUENCE [LARGE SCALE GENOMIC DNA]</scope>
    <source>
        <strain evidence="5">HYR1</strain>
    </source>
</reference>
<evidence type="ECO:0000256" key="1">
    <source>
        <dbReference type="ARBA" id="ARBA00009336"/>
    </source>
</evidence>
<feature type="signal peptide" evidence="3">
    <location>
        <begin position="1"/>
        <end position="21"/>
    </location>
</feature>
<dbReference type="FunFam" id="3.20.20.80:FF:000028">
    <property type="entry name" value="Chitinase domain-containing protein 1"/>
    <property type="match status" value="1"/>
</dbReference>
<dbReference type="InterPro" id="IPR001223">
    <property type="entry name" value="Glyco_hydro18_cat"/>
</dbReference>
<dbReference type="GO" id="GO:0070492">
    <property type="term" value="F:oligosaccharide binding"/>
    <property type="evidence" value="ECO:0007669"/>
    <property type="project" value="TreeGrafter"/>
</dbReference>
<dbReference type="GO" id="GO:0005975">
    <property type="term" value="P:carbohydrate metabolic process"/>
    <property type="evidence" value="ECO:0007669"/>
    <property type="project" value="InterPro"/>
</dbReference>
<dbReference type="Gene3D" id="3.20.20.80">
    <property type="entry name" value="Glycosidases"/>
    <property type="match status" value="1"/>
</dbReference>